<dbReference type="InterPro" id="IPR035952">
    <property type="entry name" value="Rhomboid-like_sf"/>
</dbReference>
<dbReference type="PANTHER" id="PTHR11009">
    <property type="entry name" value="DER1-LIKE PROTEIN, DERLIN"/>
    <property type="match status" value="1"/>
</dbReference>
<dbReference type="OrthoDB" id="19102at2759"/>
<evidence type="ECO:0000256" key="3">
    <source>
        <dbReference type="ARBA" id="ARBA00022692"/>
    </source>
</evidence>
<accession>A0A6A6W1E0</accession>
<dbReference type="InterPro" id="IPR007599">
    <property type="entry name" value="DER1"/>
</dbReference>
<keyword evidence="4 7" id="KW-0256">Endoplasmic reticulum</keyword>
<evidence type="ECO:0000256" key="6">
    <source>
        <dbReference type="ARBA" id="ARBA00023136"/>
    </source>
</evidence>
<dbReference type="SUPFAM" id="SSF144091">
    <property type="entry name" value="Rhomboid-like"/>
    <property type="match status" value="1"/>
</dbReference>
<proteinExistence type="inferred from homology"/>
<evidence type="ECO:0000256" key="2">
    <source>
        <dbReference type="ARBA" id="ARBA00008917"/>
    </source>
</evidence>
<dbReference type="AlphaFoldDB" id="A0A6A6W1E0"/>
<comment type="subcellular location">
    <subcellularLocation>
        <location evidence="1 7">Endoplasmic reticulum membrane</location>
        <topology evidence="1 7">Multi-pass membrane protein</topology>
    </subcellularLocation>
</comment>
<evidence type="ECO:0000313" key="9">
    <source>
        <dbReference type="EMBL" id="KAF2755949.1"/>
    </source>
</evidence>
<evidence type="ECO:0000256" key="5">
    <source>
        <dbReference type="ARBA" id="ARBA00022989"/>
    </source>
</evidence>
<dbReference type="RefSeq" id="XP_033598400.1">
    <property type="nucleotide sequence ID" value="XM_033749546.1"/>
</dbReference>
<dbReference type="Pfam" id="PF04511">
    <property type="entry name" value="DER1"/>
    <property type="match status" value="1"/>
</dbReference>
<organism evidence="9 10">
    <name type="scientific">Pseudovirgaria hyperparasitica</name>
    <dbReference type="NCBI Taxonomy" id="470096"/>
    <lineage>
        <taxon>Eukaryota</taxon>
        <taxon>Fungi</taxon>
        <taxon>Dikarya</taxon>
        <taxon>Ascomycota</taxon>
        <taxon>Pezizomycotina</taxon>
        <taxon>Dothideomycetes</taxon>
        <taxon>Dothideomycetes incertae sedis</taxon>
        <taxon>Acrospermales</taxon>
        <taxon>Acrospermaceae</taxon>
        <taxon>Pseudovirgaria</taxon>
    </lineage>
</organism>
<feature type="region of interest" description="Disordered" evidence="8">
    <location>
        <begin position="221"/>
        <end position="252"/>
    </location>
</feature>
<keyword evidence="5 7" id="KW-1133">Transmembrane helix</keyword>
<comment type="function">
    <text evidence="7">May be involved in the degradation of misfolded endoplasmic reticulum (ER) luminal proteins.</text>
</comment>
<keyword evidence="6 7" id="KW-0472">Membrane</keyword>
<evidence type="ECO:0000256" key="8">
    <source>
        <dbReference type="SAM" id="MobiDB-lite"/>
    </source>
</evidence>
<feature type="transmembrane region" description="Helical" evidence="7">
    <location>
        <begin position="92"/>
        <end position="125"/>
    </location>
</feature>
<comment type="caution">
    <text evidence="7">Lacks conserved residue(s) required for the propagation of feature annotation.</text>
</comment>
<dbReference type="Proteomes" id="UP000799437">
    <property type="component" value="Unassembled WGS sequence"/>
</dbReference>
<evidence type="ECO:0000256" key="4">
    <source>
        <dbReference type="ARBA" id="ARBA00022824"/>
    </source>
</evidence>
<evidence type="ECO:0000313" key="10">
    <source>
        <dbReference type="Proteomes" id="UP000799437"/>
    </source>
</evidence>
<dbReference type="GeneID" id="54490600"/>
<comment type="similarity">
    <text evidence="2 7">Belongs to the derlin family.</text>
</comment>
<sequence>MDVFWQAPPVSRTLAASALIVSLLGHGKLIPLYPFAFISRQVFKLPPEIWRPMTAFLVTGPKLGIILDPFFLYRYGSSLETGSPRFSRPGDFFTYTLFVMTSIVVACGLGLGGFFFMSALTLAFAYTYSQDNPNVQIQFFIINFPAKYLPLAMLLMSFIMEGPTVCLEQSTGIFAAHLYDFFTRIWPAFGGGSREPWIKTPRLIAQAFGADHVGPRPRAYGTAFAPPGDVDEPNAGRTTGASWNRGPGRRLG</sequence>
<protein>
    <recommendedName>
        <fullName evidence="7">Derlin</fullName>
    </recommendedName>
</protein>
<reference evidence="9" key="1">
    <citation type="journal article" date="2020" name="Stud. Mycol.">
        <title>101 Dothideomycetes genomes: a test case for predicting lifestyles and emergence of pathogens.</title>
        <authorList>
            <person name="Haridas S."/>
            <person name="Albert R."/>
            <person name="Binder M."/>
            <person name="Bloem J."/>
            <person name="Labutti K."/>
            <person name="Salamov A."/>
            <person name="Andreopoulos B."/>
            <person name="Baker S."/>
            <person name="Barry K."/>
            <person name="Bills G."/>
            <person name="Bluhm B."/>
            <person name="Cannon C."/>
            <person name="Castanera R."/>
            <person name="Culley D."/>
            <person name="Daum C."/>
            <person name="Ezra D."/>
            <person name="Gonzalez J."/>
            <person name="Henrissat B."/>
            <person name="Kuo A."/>
            <person name="Liang C."/>
            <person name="Lipzen A."/>
            <person name="Lutzoni F."/>
            <person name="Magnuson J."/>
            <person name="Mondo S."/>
            <person name="Nolan M."/>
            <person name="Ohm R."/>
            <person name="Pangilinan J."/>
            <person name="Park H.-J."/>
            <person name="Ramirez L."/>
            <person name="Alfaro M."/>
            <person name="Sun H."/>
            <person name="Tritt A."/>
            <person name="Yoshinaga Y."/>
            <person name="Zwiers L.-H."/>
            <person name="Turgeon B."/>
            <person name="Goodwin S."/>
            <person name="Spatafora J."/>
            <person name="Crous P."/>
            <person name="Grigoriev I."/>
        </authorList>
    </citation>
    <scope>NUCLEOTIDE SEQUENCE</scope>
    <source>
        <strain evidence="9">CBS 121739</strain>
    </source>
</reference>
<name>A0A6A6W1E0_9PEZI</name>
<evidence type="ECO:0000256" key="1">
    <source>
        <dbReference type="ARBA" id="ARBA00004477"/>
    </source>
</evidence>
<keyword evidence="3 7" id="KW-0812">Transmembrane</keyword>
<dbReference type="GO" id="GO:0005789">
    <property type="term" value="C:endoplasmic reticulum membrane"/>
    <property type="evidence" value="ECO:0007669"/>
    <property type="project" value="UniProtKB-SubCell"/>
</dbReference>
<dbReference type="EMBL" id="ML996576">
    <property type="protein sequence ID" value="KAF2755949.1"/>
    <property type="molecule type" value="Genomic_DNA"/>
</dbReference>
<dbReference type="GO" id="GO:0006950">
    <property type="term" value="P:response to stress"/>
    <property type="evidence" value="ECO:0007669"/>
    <property type="project" value="UniProtKB-ARBA"/>
</dbReference>
<feature type="transmembrane region" description="Helical" evidence="7">
    <location>
        <begin position="14"/>
        <end position="37"/>
    </location>
</feature>
<keyword evidence="10" id="KW-1185">Reference proteome</keyword>
<evidence type="ECO:0000256" key="7">
    <source>
        <dbReference type="RuleBase" id="RU363059"/>
    </source>
</evidence>
<feature type="transmembrane region" description="Helical" evidence="7">
    <location>
        <begin position="137"/>
        <end position="160"/>
    </location>
</feature>
<gene>
    <name evidence="9" type="ORF">EJ05DRAFT_539788</name>
</gene>